<proteinExistence type="predicted"/>
<dbReference type="InterPro" id="IPR010982">
    <property type="entry name" value="Lambda_DNA-bd_dom_sf"/>
</dbReference>
<dbReference type="Proteomes" id="UP000501570">
    <property type="component" value="Chromosome"/>
</dbReference>
<dbReference type="Pfam" id="PF01381">
    <property type="entry name" value="HTH_3"/>
    <property type="match status" value="1"/>
</dbReference>
<gene>
    <name evidence="2" type="ORF">FOB44_10595</name>
</gene>
<evidence type="ECO:0000259" key="1">
    <source>
        <dbReference type="PROSITE" id="PS50943"/>
    </source>
</evidence>
<feature type="domain" description="HTH cro/C1-type" evidence="1">
    <location>
        <begin position="4"/>
        <end position="35"/>
    </location>
</feature>
<dbReference type="RefSeq" id="WP_168238496.1">
    <property type="nucleotide sequence ID" value="NZ_CP050995.1"/>
</dbReference>
<evidence type="ECO:0000313" key="2">
    <source>
        <dbReference type="EMBL" id="QIY91070.1"/>
    </source>
</evidence>
<organism evidence="2 3">
    <name type="scientific">Chryseobacterium gallinarum</name>
    <dbReference type="NCBI Taxonomy" id="1324352"/>
    <lineage>
        <taxon>Bacteria</taxon>
        <taxon>Pseudomonadati</taxon>
        <taxon>Bacteroidota</taxon>
        <taxon>Flavobacteriia</taxon>
        <taxon>Flavobacteriales</taxon>
        <taxon>Weeksellaceae</taxon>
        <taxon>Chryseobacterium group</taxon>
        <taxon>Chryseobacterium</taxon>
    </lineage>
</organism>
<name>A0ABX6KR86_CHRGL</name>
<accession>A0ABX6KR86</accession>
<dbReference type="Gene3D" id="1.10.260.40">
    <property type="entry name" value="lambda repressor-like DNA-binding domains"/>
    <property type="match status" value="1"/>
</dbReference>
<dbReference type="SUPFAM" id="SSF47413">
    <property type="entry name" value="lambda repressor-like DNA-binding domains"/>
    <property type="match status" value="1"/>
</dbReference>
<sequence>MEISQITRIERGIINTSILSLMRIADALEISISEFLKDIE</sequence>
<keyword evidence="3" id="KW-1185">Reference proteome</keyword>
<dbReference type="PROSITE" id="PS50943">
    <property type="entry name" value="HTH_CROC1"/>
    <property type="match status" value="1"/>
</dbReference>
<reference evidence="2 3" key="1">
    <citation type="submission" date="2019-09" db="EMBL/GenBank/DDBJ databases">
        <title>FDA dAtabase for Regulatory Grade micrObial Sequences (FDA-ARGOS): Supporting development and validation of Infectious Disease Dx tests.</title>
        <authorList>
            <person name="Sciortino C."/>
            <person name="Tallon L."/>
            <person name="Sadzewicz L."/>
            <person name="Vavikolanu K."/>
            <person name="Mehta A."/>
            <person name="Aluvathingal J."/>
            <person name="Nadendla S."/>
            <person name="Nandy P."/>
            <person name="Geyer C."/>
            <person name="Yan Y."/>
            <person name="Sichtig H."/>
        </authorList>
    </citation>
    <scope>NUCLEOTIDE SEQUENCE [LARGE SCALE GENOMIC DNA]</scope>
    <source>
        <strain evidence="2 3">FDAARGOS_636</strain>
    </source>
</reference>
<evidence type="ECO:0000313" key="3">
    <source>
        <dbReference type="Proteomes" id="UP000501570"/>
    </source>
</evidence>
<dbReference type="InterPro" id="IPR001387">
    <property type="entry name" value="Cro/C1-type_HTH"/>
</dbReference>
<protein>
    <submittedName>
        <fullName evidence="2">Helix-turn-helix transcriptional regulator</fullName>
    </submittedName>
</protein>
<dbReference type="EMBL" id="CP050995">
    <property type="protein sequence ID" value="QIY91070.1"/>
    <property type="molecule type" value="Genomic_DNA"/>
</dbReference>